<dbReference type="RefSeq" id="WP_188544117.1">
    <property type="nucleotide sequence ID" value="NZ_BMCU01000002.1"/>
</dbReference>
<gene>
    <name evidence="3" type="ORF">GCM10007304_14200</name>
</gene>
<feature type="transmembrane region" description="Helical" evidence="2">
    <location>
        <begin position="205"/>
        <end position="224"/>
    </location>
</feature>
<feature type="transmembrane region" description="Helical" evidence="2">
    <location>
        <begin position="236"/>
        <end position="257"/>
    </location>
</feature>
<dbReference type="AlphaFoldDB" id="A0A917CXR9"/>
<keyword evidence="2" id="KW-1133">Transmembrane helix</keyword>
<sequence>MSWWDTISNGARCATGANLTACRDAAGAIADRAGQALAAPAISAASGTFEKFAEWIGQAAGDILTSSMTWWISTDSINIEPAGLLSQARPIQVVITFILMAGVLCTSLLLAITRRGAPLVEMLSGAVKYMVISSLALLVLSQALSAGDAAANALVSDGAKNFGPDVSKMLGITAINNPAMLALIALIVWVLSLIQWVFGFIRQGGIIVLAAMISIAAAGQLFPWGRQWFPRIASSLIALVLYKPMAAMIYTLGFTLVGNETTGNQVQSVIVGTMVLCIAVIALPAMMKFFSWVGGSAVAGGSSGALAAGLASVALGGSDLLRESTQSGSTDSGTTHSSDPMSSYMENNGPGTGPSDIDPGPGGHNLPDGQPWESPNAAAKPAEWDKSENPSSTGGDGNAASGVGAQDAENVGAAAATGSAGTTAAAGAATGGAALAAEAAVTAIHTAGRAVHDAGESAAATMRGDDTEGPATS</sequence>
<evidence type="ECO:0000256" key="2">
    <source>
        <dbReference type="SAM" id="Phobius"/>
    </source>
</evidence>
<reference evidence="3" key="1">
    <citation type="journal article" date="2014" name="Int. J. Syst. Evol. Microbiol.">
        <title>Complete genome sequence of Corynebacterium casei LMG S-19264T (=DSM 44701T), isolated from a smear-ripened cheese.</title>
        <authorList>
            <consortium name="US DOE Joint Genome Institute (JGI-PGF)"/>
            <person name="Walter F."/>
            <person name="Albersmeier A."/>
            <person name="Kalinowski J."/>
            <person name="Ruckert C."/>
        </authorList>
    </citation>
    <scope>NUCLEOTIDE SEQUENCE</scope>
    <source>
        <strain evidence="3">CCM 7905</strain>
    </source>
</reference>
<feature type="compositionally biased region" description="Low complexity" evidence="1">
    <location>
        <begin position="412"/>
        <end position="435"/>
    </location>
</feature>
<proteinExistence type="predicted"/>
<feature type="transmembrane region" description="Helical" evidence="2">
    <location>
        <begin position="125"/>
        <end position="144"/>
    </location>
</feature>
<comment type="caution">
    <text evidence="3">The sequence shown here is derived from an EMBL/GenBank/DDBJ whole genome shotgun (WGS) entry which is preliminary data.</text>
</comment>
<keyword evidence="2" id="KW-0472">Membrane</keyword>
<feature type="region of interest" description="Disordered" evidence="1">
    <location>
        <begin position="450"/>
        <end position="473"/>
    </location>
</feature>
<dbReference type="EMBL" id="BMCU01000002">
    <property type="protein sequence ID" value="GGG01362.1"/>
    <property type="molecule type" value="Genomic_DNA"/>
</dbReference>
<dbReference type="Proteomes" id="UP000654257">
    <property type="component" value="Unassembled WGS sequence"/>
</dbReference>
<evidence type="ECO:0000256" key="1">
    <source>
        <dbReference type="SAM" id="MobiDB-lite"/>
    </source>
</evidence>
<keyword evidence="4" id="KW-1185">Reference proteome</keyword>
<evidence type="ECO:0008006" key="5">
    <source>
        <dbReference type="Google" id="ProtNLM"/>
    </source>
</evidence>
<evidence type="ECO:0000313" key="3">
    <source>
        <dbReference type="EMBL" id="GGG01362.1"/>
    </source>
</evidence>
<feature type="transmembrane region" description="Helical" evidence="2">
    <location>
        <begin position="179"/>
        <end position="198"/>
    </location>
</feature>
<name>A0A917CXR9_9NOCA</name>
<reference evidence="3" key="2">
    <citation type="submission" date="2020-09" db="EMBL/GenBank/DDBJ databases">
        <authorList>
            <person name="Sun Q."/>
            <person name="Sedlacek I."/>
        </authorList>
    </citation>
    <scope>NUCLEOTIDE SEQUENCE</scope>
    <source>
        <strain evidence="3">CCM 7905</strain>
    </source>
</reference>
<accession>A0A917CXR9</accession>
<evidence type="ECO:0000313" key="4">
    <source>
        <dbReference type="Proteomes" id="UP000654257"/>
    </source>
</evidence>
<feature type="compositionally biased region" description="Low complexity" evidence="1">
    <location>
        <begin position="322"/>
        <end position="339"/>
    </location>
</feature>
<keyword evidence="2" id="KW-0812">Transmembrane</keyword>
<organism evidence="3 4">
    <name type="scientific">Rhodococcoides trifolii</name>
    <dbReference type="NCBI Taxonomy" id="908250"/>
    <lineage>
        <taxon>Bacteria</taxon>
        <taxon>Bacillati</taxon>
        <taxon>Actinomycetota</taxon>
        <taxon>Actinomycetes</taxon>
        <taxon>Mycobacteriales</taxon>
        <taxon>Nocardiaceae</taxon>
        <taxon>Rhodococcoides</taxon>
    </lineage>
</organism>
<feature type="region of interest" description="Disordered" evidence="1">
    <location>
        <begin position="322"/>
        <end position="435"/>
    </location>
</feature>
<protein>
    <recommendedName>
        <fullName evidence="5">TrbL/VirB6 plasmid conjugal transfer protein</fullName>
    </recommendedName>
</protein>
<feature type="transmembrane region" description="Helical" evidence="2">
    <location>
        <begin position="269"/>
        <end position="287"/>
    </location>
</feature>
<feature type="transmembrane region" description="Helical" evidence="2">
    <location>
        <begin position="91"/>
        <end position="113"/>
    </location>
</feature>